<organism evidence="1 2">
    <name type="scientific">Haliscomenobacter hydrossis (strain ATCC 27775 / DSM 1100 / LMG 10767 / O)</name>
    <dbReference type="NCBI Taxonomy" id="760192"/>
    <lineage>
        <taxon>Bacteria</taxon>
        <taxon>Pseudomonadati</taxon>
        <taxon>Bacteroidota</taxon>
        <taxon>Saprospiria</taxon>
        <taxon>Saprospirales</taxon>
        <taxon>Haliscomenobacteraceae</taxon>
        <taxon>Haliscomenobacter</taxon>
    </lineage>
</organism>
<sequence length="338" mass="38906">MRVIHCIILILTLNYLACTPQREALVSNSSVPAAPDYAQTATWAALPDQTDAADVVPKGMEDRQKDGEVDVFFVHPTIYTQQREDGEPWNADVQNAKMNKKVDDSAIRFQSSIFNGVGRVYAPRYRQAHISAYWLKEPELQKRVFDLAYSDVRRAFQYYLDNYNGGRPIIIASHSQGTTHTRRLLKEFFDSTNLRNRLVVAYLVGMPVEKNYLENIPPCDRPEQTGCFCSWRTYLRGHYPEIHEKGNNIVSTNPLNWSTDTLYASRELNKGAVLRSFNKVIPKVCDAQVYDGLLWVNKPKFPGSFLYNNPNYHIGDFNLFYANVRENALARVGYFWKR</sequence>
<dbReference type="STRING" id="760192.Halhy_3280"/>
<dbReference type="Proteomes" id="UP000008461">
    <property type="component" value="Chromosome"/>
</dbReference>
<dbReference type="InterPro" id="IPR029058">
    <property type="entry name" value="AB_hydrolase_fold"/>
</dbReference>
<reference key="2">
    <citation type="submission" date="2011-04" db="EMBL/GenBank/DDBJ databases">
        <title>Complete sequence of chromosome of Haliscomenobacter hydrossis DSM 1100.</title>
        <authorList>
            <consortium name="US DOE Joint Genome Institute (JGI-PGF)"/>
            <person name="Lucas S."/>
            <person name="Han J."/>
            <person name="Lapidus A."/>
            <person name="Bruce D."/>
            <person name="Goodwin L."/>
            <person name="Pitluck S."/>
            <person name="Peters L."/>
            <person name="Kyrpides N."/>
            <person name="Mavromatis K."/>
            <person name="Ivanova N."/>
            <person name="Ovchinnikova G."/>
            <person name="Pagani I."/>
            <person name="Daligault H."/>
            <person name="Detter J.C."/>
            <person name="Han C."/>
            <person name="Land M."/>
            <person name="Hauser L."/>
            <person name="Markowitz V."/>
            <person name="Cheng J.-F."/>
            <person name="Hugenholtz P."/>
            <person name="Woyke T."/>
            <person name="Wu D."/>
            <person name="Verbarg S."/>
            <person name="Frueling A."/>
            <person name="Brambilla E."/>
            <person name="Klenk H.-P."/>
            <person name="Eisen J.A."/>
        </authorList>
    </citation>
    <scope>NUCLEOTIDE SEQUENCE</scope>
    <source>
        <strain>DSM 1100</strain>
    </source>
</reference>
<accession>F4KT82</accession>
<reference evidence="1 2" key="1">
    <citation type="journal article" date="2011" name="Stand. Genomic Sci.">
        <title>Complete genome sequence of Haliscomenobacter hydrossis type strain (O).</title>
        <authorList>
            <consortium name="US DOE Joint Genome Institute (JGI-PGF)"/>
            <person name="Daligault H."/>
            <person name="Lapidus A."/>
            <person name="Zeytun A."/>
            <person name="Nolan M."/>
            <person name="Lucas S."/>
            <person name="Del Rio T.G."/>
            <person name="Tice H."/>
            <person name="Cheng J.F."/>
            <person name="Tapia R."/>
            <person name="Han C."/>
            <person name="Goodwin L."/>
            <person name="Pitluck S."/>
            <person name="Liolios K."/>
            <person name="Pagani I."/>
            <person name="Ivanova N."/>
            <person name="Huntemann M."/>
            <person name="Mavromatis K."/>
            <person name="Mikhailova N."/>
            <person name="Pati A."/>
            <person name="Chen A."/>
            <person name="Palaniappan K."/>
            <person name="Land M."/>
            <person name="Hauser L."/>
            <person name="Brambilla E.M."/>
            <person name="Rohde M."/>
            <person name="Verbarg S."/>
            <person name="Goker M."/>
            <person name="Bristow J."/>
            <person name="Eisen J.A."/>
            <person name="Markowitz V."/>
            <person name="Hugenholtz P."/>
            <person name="Kyrpides N.C."/>
            <person name="Klenk H.P."/>
            <person name="Woyke T."/>
        </authorList>
    </citation>
    <scope>NUCLEOTIDE SEQUENCE [LARGE SCALE GENOMIC DNA]</scope>
    <source>
        <strain evidence="2">ATCC 27775 / DSM 1100 / LMG 10767 / O</strain>
    </source>
</reference>
<dbReference type="AlphaFoldDB" id="F4KT82"/>
<protein>
    <recommendedName>
        <fullName evidence="3">DUF3089 domain-containing protein</fullName>
    </recommendedName>
</protein>
<evidence type="ECO:0000313" key="2">
    <source>
        <dbReference type="Proteomes" id="UP000008461"/>
    </source>
</evidence>
<dbReference type="eggNOG" id="COG2267">
    <property type="taxonomic scope" value="Bacteria"/>
</dbReference>
<dbReference type="SUPFAM" id="SSF53474">
    <property type="entry name" value="alpha/beta-Hydrolases"/>
    <property type="match status" value="1"/>
</dbReference>
<dbReference type="InterPro" id="IPR021440">
    <property type="entry name" value="DUF3089"/>
</dbReference>
<dbReference type="Pfam" id="PF11288">
    <property type="entry name" value="DUF3089"/>
    <property type="match status" value="1"/>
</dbReference>
<keyword evidence="2" id="KW-1185">Reference proteome</keyword>
<dbReference type="HOGENOM" id="CLU_054175_0_0_10"/>
<name>F4KT82_HALH1</name>
<evidence type="ECO:0000313" key="1">
    <source>
        <dbReference type="EMBL" id="AEE51139.1"/>
    </source>
</evidence>
<dbReference type="ESTHER" id="halh1-f4kt82">
    <property type="family name" value="Duf_3089"/>
</dbReference>
<dbReference type="EMBL" id="CP002691">
    <property type="protein sequence ID" value="AEE51139.1"/>
    <property type="molecule type" value="Genomic_DNA"/>
</dbReference>
<evidence type="ECO:0008006" key="3">
    <source>
        <dbReference type="Google" id="ProtNLM"/>
    </source>
</evidence>
<proteinExistence type="predicted"/>
<gene>
    <name evidence="1" type="ordered locus">Halhy_3280</name>
</gene>
<dbReference type="KEGG" id="hhy:Halhy_3280"/>